<sequence length="490" mass="53000">MVMARPNVVPLIIHGQEIRLPEERNNTIFPSNPDIPSATPWLAQGATEELSTKAVQSCADAFPQWKKTLPKERQILFTKLVKLLRERADDLQLIIEDEIGCSSLWASINVQDAIAVAEQTCATVTSGVLSGIIPEVQQPGTHAAIFKEPLGVILAIAPWNAPAVLGMRSIAAPVAAGNCVVFKGSELSPRTHYFLATLFQDAGFPPGVVNFLTHRPEDAPVIFETLISHKSIRKCNFTGSTAVGRQVAMRAAYHLKPVLLELGGKNFAIVLDDADVTLTAKMILQGAFLNTGQICMSTDLVLVSERTKPVLCRALRAALSEMSAQATHVISAKSRARIHALLQDAANKGAQLITAEDRPDLVKEDSPESRVHPTIIEGVTKDMDFWELESFGPVVGLATVADIDEAVSVVNSCEYGLSAAIFTKSDIKAIHLGRKLDVASVHINGPTVHDEATLPHGGFKNSGWGRFGGHWAFEEFLQTKTVLVNDLHAD</sequence>
<dbReference type="Gene3D" id="3.40.309.10">
    <property type="entry name" value="Aldehyde Dehydrogenase, Chain A, domain 2"/>
    <property type="match status" value="1"/>
</dbReference>
<dbReference type="InterPro" id="IPR029510">
    <property type="entry name" value="Ald_DH_CS_GLU"/>
</dbReference>
<dbReference type="InterPro" id="IPR016161">
    <property type="entry name" value="Ald_DH/histidinol_DH"/>
</dbReference>
<dbReference type="PANTHER" id="PTHR43353:SF6">
    <property type="entry name" value="CYTOPLASMIC ALDEHYDE DEHYDROGENASE (EUROFUNG)"/>
    <property type="match status" value="1"/>
</dbReference>
<evidence type="ECO:0000313" key="5">
    <source>
        <dbReference type="EMBL" id="CAK7215082.1"/>
    </source>
</evidence>
<evidence type="ECO:0000313" key="6">
    <source>
        <dbReference type="Proteomes" id="UP001642406"/>
    </source>
</evidence>
<dbReference type="Proteomes" id="UP001642406">
    <property type="component" value="Unassembled WGS sequence"/>
</dbReference>
<dbReference type="PROSITE" id="PS00687">
    <property type="entry name" value="ALDEHYDE_DEHYDR_GLU"/>
    <property type="match status" value="1"/>
</dbReference>
<dbReference type="Pfam" id="PF00171">
    <property type="entry name" value="Aldedh"/>
    <property type="match status" value="1"/>
</dbReference>
<feature type="active site" evidence="2">
    <location>
        <position position="261"/>
    </location>
</feature>
<dbReference type="InterPro" id="IPR016162">
    <property type="entry name" value="Ald_DH_N"/>
</dbReference>
<reference evidence="5 6" key="1">
    <citation type="submission" date="2024-01" db="EMBL/GenBank/DDBJ databases">
        <authorList>
            <person name="Allen C."/>
            <person name="Tagirdzhanova G."/>
        </authorList>
    </citation>
    <scope>NUCLEOTIDE SEQUENCE [LARGE SCALE GENOMIC DNA]</scope>
</reference>
<proteinExistence type="inferred from homology"/>
<dbReference type="SUPFAM" id="SSF53720">
    <property type="entry name" value="ALDH-like"/>
    <property type="match status" value="1"/>
</dbReference>
<evidence type="ECO:0000256" key="1">
    <source>
        <dbReference type="ARBA" id="ARBA00023002"/>
    </source>
</evidence>
<evidence type="ECO:0000259" key="4">
    <source>
        <dbReference type="Pfam" id="PF00171"/>
    </source>
</evidence>
<keyword evidence="1 3" id="KW-0560">Oxidoreductase</keyword>
<gene>
    <name evidence="5" type="ORF">SBRCBS47491_002361</name>
</gene>
<feature type="domain" description="Aldehyde dehydrogenase" evidence="4">
    <location>
        <begin position="44"/>
        <end position="482"/>
    </location>
</feature>
<evidence type="ECO:0000256" key="3">
    <source>
        <dbReference type="RuleBase" id="RU003345"/>
    </source>
</evidence>
<dbReference type="InterPro" id="IPR015590">
    <property type="entry name" value="Aldehyde_DH_dom"/>
</dbReference>
<accession>A0ABP0B677</accession>
<comment type="caution">
    <text evidence="5">The sequence shown here is derived from an EMBL/GenBank/DDBJ whole genome shotgun (WGS) entry which is preliminary data.</text>
</comment>
<keyword evidence="6" id="KW-1185">Reference proteome</keyword>
<evidence type="ECO:0000256" key="2">
    <source>
        <dbReference type="PROSITE-ProRule" id="PRU10007"/>
    </source>
</evidence>
<dbReference type="Gene3D" id="3.40.605.10">
    <property type="entry name" value="Aldehyde Dehydrogenase, Chain A, domain 1"/>
    <property type="match status" value="1"/>
</dbReference>
<dbReference type="InterPro" id="IPR050740">
    <property type="entry name" value="Aldehyde_DH_Superfamily"/>
</dbReference>
<comment type="similarity">
    <text evidence="3">Belongs to the aldehyde dehydrogenase family.</text>
</comment>
<dbReference type="EMBL" id="CAWUHC010000014">
    <property type="protein sequence ID" value="CAK7215082.1"/>
    <property type="molecule type" value="Genomic_DNA"/>
</dbReference>
<protein>
    <recommendedName>
        <fullName evidence="4">Aldehyde dehydrogenase domain-containing protein</fullName>
    </recommendedName>
</protein>
<name>A0ABP0B677_9PEZI</name>
<dbReference type="InterPro" id="IPR016163">
    <property type="entry name" value="Ald_DH_C"/>
</dbReference>
<dbReference type="PANTHER" id="PTHR43353">
    <property type="entry name" value="SUCCINATE-SEMIALDEHYDE DEHYDROGENASE, MITOCHONDRIAL"/>
    <property type="match status" value="1"/>
</dbReference>
<organism evidence="5 6">
    <name type="scientific">Sporothrix bragantina</name>
    <dbReference type="NCBI Taxonomy" id="671064"/>
    <lineage>
        <taxon>Eukaryota</taxon>
        <taxon>Fungi</taxon>
        <taxon>Dikarya</taxon>
        <taxon>Ascomycota</taxon>
        <taxon>Pezizomycotina</taxon>
        <taxon>Sordariomycetes</taxon>
        <taxon>Sordariomycetidae</taxon>
        <taxon>Ophiostomatales</taxon>
        <taxon>Ophiostomataceae</taxon>
        <taxon>Sporothrix</taxon>
    </lineage>
</organism>